<keyword evidence="7" id="KW-0067">ATP-binding</keyword>
<dbReference type="Gene3D" id="1.10.287.130">
    <property type="match status" value="1"/>
</dbReference>
<dbReference type="SMART" id="SM00091">
    <property type="entry name" value="PAS"/>
    <property type="match status" value="3"/>
</dbReference>
<dbReference type="PANTHER" id="PTHR43065">
    <property type="entry name" value="SENSOR HISTIDINE KINASE"/>
    <property type="match status" value="1"/>
</dbReference>
<feature type="domain" description="Histidine kinase" evidence="11">
    <location>
        <begin position="569"/>
        <end position="780"/>
    </location>
</feature>
<keyword evidence="10" id="KW-0175">Coiled coil</keyword>
<dbReference type="PROSITE" id="PS50113">
    <property type="entry name" value="PAC"/>
    <property type="match status" value="1"/>
</dbReference>
<keyword evidence="15" id="KW-1185">Reference proteome</keyword>
<feature type="domain" description="PAS" evidence="12">
    <location>
        <begin position="433"/>
        <end position="503"/>
    </location>
</feature>
<dbReference type="PANTHER" id="PTHR43065:SF34">
    <property type="entry name" value="SPORULATION KINASE A"/>
    <property type="match status" value="1"/>
</dbReference>
<dbReference type="InterPro" id="IPR003661">
    <property type="entry name" value="HisK_dim/P_dom"/>
</dbReference>
<evidence type="ECO:0000256" key="2">
    <source>
        <dbReference type="ARBA" id="ARBA00012438"/>
    </source>
</evidence>
<dbReference type="Proteomes" id="UP000308230">
    <property type="component" value="Unassembled WGS sequence"/>
</dbReference>
<comment type="caution">
    <text evidence="14">The sequence shown here is derived from an EMBL/GenBank/DDBJ whole genome shotgun (WGS) entry which is preliminary data.</text>
</comment>
<dbReference type="NCBIfam" id="TIGR00229">
    <property type="entry name" value="sensory_box"/>
    <property type="match status" value="3"/>
</dbReference>
<dbReference type="InterPro" id="IPR005467">
    <property type="entry name" value="His_kinase_dom"/>
</dbReference>
<evidence type="ECO:0000313" key="14">
    <source>
        <dbReference type="EMBL" id="TLS35080.1"/>
    </source>
</evidence>
<keyword evidence="8" id="KW-0749">Sporulation</keyword>
<keyword evidence="9" id="KW-0902">Two-component regulatory system</keyword>
<dbReference type="SUPFAM" id="SSF47384">
    <property type="entry name" value="Homodimeric domain of signal transducing histidine kinase"/>
    <property type="match status" value="1"/>
</dbReference>
<keyword evidence="6" id="KW-0418">Kinase</keyword>
<name>A0A5R9EYE6_9BACL</name>
<dbReference type="InterPro" id="IPR000700">
    <property type="entry name" value="PAS-assoc_C"/>
</dbReference>
<evidence type="ECO:0000256" key="9">
    <source>
        <dbReference type="ARBA" id="ARBA00023012"/>
    </source>
</evidence>
<dbReference type="PRINTS" id="PR00344">
    <property type="entry name" value="BCTRLSENSOR"/>
</dbReference>
<comment type="catalytic activity">
    <reaction evidence="1">
        <text>ATP + protein L-histidine = ADP + protein N-phospho-L-histidine.</text>
        <dbReference type="EC" id="2.7.13.3"/>
    </reaction>
</comment>
<organism evidence="14 15">
    <name type="scientific">Exobacillus caeni</name>
    <dbReference type="NCBI Taxonomy" id="2574798"/>
    <lineage>
        <taxon>Bacteria</taxon>
        <taxon>Bacillati</taxon>
        <taxon>Bacillota</taxon>
        <taxon>Bacilli</taxon>
        <taxon>Bacillales</taxon>
        <taxon>Guptibacillaceae</taxon>
        <taxon>Exobacillus</taxon>
    </lineage>
</organism>
<evidence type="ECO:0000256" key="4">
    <source>
        <dbReference type="ARBA" id="ARBA00022679"/>
    </source>
</evidence>
<evidence type="ECO:0000256" key="7">
    <source>
        <dbReference type="ARBA" id="ARBA00022840"/>
    </source>
</evidence>
<dbReference type="InterPro" id="IPR035965">
    <property type="entry name" value="PAS-like_dom_sf"/>
</dbReference>
<keyword evidence="4" id="KW-0808">Transferase</keyword>
<dbReference type="GO" id="GO:0030435">
    <property type="term" value="P:sporulation resulting in formation of a cellular spore"/>
    <property type="evidence" value="ECO:0007669"/>
    <property type="project" value="UniProtKB-KW"/>
</dbReference>
<dbReference type="Gene3D" id="3.30.565.10">
    <property type="entry name" value="Histidine kinase-like ATPase, C-terminal domain"/>
    <property type="match status" value="1"/>
</dbReference>
<evidence type="ECO:0000256" key="10">
    <source>
        <dbReference type="SAM" id="Coils"/>
    </source>
</evidence>
<evidence type="ECO:0000313" key="15">
    <source>
        <dbReference type="Proteomes" id="UP000308230"/>
    </source>
</evidence>
<dbReference type="AlphaFoldDB" id="A0A5R9EYE6"/>
<evidence type="ECO:0000256" key="6">
    <source>
        <dbReference type="ARBA" id="ARBA00022777"/>
    </source>
</evidence>
<dbReference type="InterPro" id="IPR036890">
    <property type="entry name" value="HATPase_C_sf"/>
</dbReference>
<dbReference type="Pfam" id="PF00989">
    <property type="entry name" value="PAS"/>
    <property type="match status" value="1"/>
</dbReference>
<accession>A0A5R9EYE6</accession>
<dbReference type="InterPro" id="IPR004358">
    <property type="entry name" value="Sig_transdc_His_kin-like_C"/>
</dbReference>
<dbReference type="SMART" id="SM00388">
    <property type="entry name" value="HisKA"/>
    <property type="match status" value="1"/>
</dbReference>
<sequence length="780" mass="88739">MQDITEQLRKEVSALEDRKEELQARLTKIKDIFLHNTNENNLLECLGDIAGAEIVYIAKRTADHKLKIVKATSSEALHITYSSIESPCEMVLTEKRVVSVEDLAERFPWYSNFFSNRMEYYIGTPLLDEDCNPFGVIGLLSSDRMECSDLLETSLYLNAERISSKMVKQYAAEEAENWEQAYQQLAESVRDPVMIHQDGKFVYVNNAALNLLNASDKSEVIGREVLSYSHQDDIQKAKRRMDVNELENGKITSEEFHSVDDQNNSVKVKTMRSRIIYNGSPAVQVVVLNRTEKEKFRTALEDTETRLLTLINNTPDVIILKDNKGRWLEANDTCEEIFGLQKEAYKGLIDKEIFQVNDELDLLKQCETSDRAAWDKMEPSRSEEVFQSPDKSPRIFDVYKIPLFYPDGSKRGLVIIGRDITERKKTEQILAESEQRYKSLVDQNPDAILSISTEGIILDANEMAEHLTGYSQAELVNQSYEELIDDEHRTTIKENFLRAINGEALMDEIKIINKNGQFIHLNIKCVPIIVKGTCVGIYVIGQDITYQKQNEEMIRRSEKLSVVGQLAAGVAHEIRNPLTSLKGFLQLMKADTENNEARYKDKEYIEIMLAELNRINFIVSEFMVLSKPQELHVQNKNVVLLLKEVLAILDTQAILKNIRLLTEIQGNLPTISCEPNQIKQVFINILKNAMEAMNAGGEITIAVTQCEERYICIDVTDQGPGIPEDRLKKIGEPFYTTKEKGTGLGLMVSNKIIQNHKGTISYESEIGKGTTVKIKLPIMQ</sequence>
<dbReference type="Pfam" id="PF13426">
    <property type="entry name" value="PAS_9"/>
    <property type="match status" value="1"/>
</dbReference>
<dbReference type="InterPro" id="IPR013767">
    <property type="entry name" value="PAS_fold"/>
</dbReference>
<evidence type="ECO:0000256" key="1">
    <source>
        <dbReference type="ARBA" id="ARBA00000085"/>
    </source>
</evidence>
<dbReference type="Gene3D" id="3.30.450.20">
    <property type="entry name" value="PAS domain"/>
    <property type="match status" value="3"/>
</dbReference>
<dbReference type="InterPro" id="IPR001610">
    <property type="entry name" value="PAC"/>
</dbReference>
<gene>
    <name evidence="14" type="ORF">FCL54_22435</name>
</gene>
<dbReference type="SUPFAM" id="SSF55781">
    <property type="entry name" value="GAF domain-like"/>
    <property type="match status" value="1"/>
</dbReference>
<feature type="domain" description="PAS" evidence="12">
    <location>
        <begin position="303"/>
        <end position="347"/>
    </location>
</feature>
<dbReference type="CDD" id="cd00075">
    <property type="entry name" value="HATPase"/>
    <property type="match status" value="1"/>
</dbReference>
<evidence type="ECO:0000256" key="5">
    <source>
        <dbReference type="ARBA" id="ARBA00022741"/>
    </source>
</evidence>
<dbReference type="Pfam" id="PF02518">
    <property type="entry name" value="HATPase_c"/>
    <property type="match status" value="1"/>
</dbReference>
<keyword evidence="3" id="KW-0597">Phosphoprotein</keyword>
<evidence type="ECO:0000259" key="11">
    <source>
        <dbReference type="PROSITE" id="PS50109"/>
    </source>
</evidence>
<dbReference type="Pfam" id="PF08448">
    <property type="entry name" value="PAS_4"/>
    <property type="match status" value="1"/>
</dbReference>
<dbReference type="InterPro" id="IPR000014">
    <property type="entry name" value="PAS"/>
</dbReference>
<evidence type="ECO:0000259" key="12">
    <source>
        <dbReference type="PROSITE" id="PS50112"/>
    </source>
</evidence>
<keyword evidence="5" id="KW-0547">Nucleotide-binding</keyword>
<dbReference type="SMART" id="SM00387">
    <property type="entry name" value="HATPase_c"/>
    <property type="match status" value="1"/>
</dbReference>
<dbReference type="GO" id="GO:0006355">
    <property type="term" value="P:regulation of DNA-templated transcription"/>
    <property type="evidence" value="ECO:0007669"/>
    <property type="project" value="InterPro"/>
</dbReference>
<evidence type="ECO:0000256" key="8">
    <source>
        <dbReference type="ARBA" id="ARBA00022969"/>
    </source>
</evidence>
<feature type="domain" description="PAC" evidence="13">
    <location>
        <begin position="380"/>
        <end position="432"/>
    </location>
</feature>
<dbReference type="OrthoDB" id="9815750at2"/>
<dbReference type="EC" id="2.7.13.3" evidence="2"/>
<proteinExistence type="predicted"/>
<protein>
    <recommendedName>
        <fullName evidence="2">histidine kinase</fullName>
        <ecNumber evidence="2">2.7.13.3</ecNumber>
    </recommendedName>
</protein>
<evidence type="ECO:0000259" key="13">
    <source>
        <dbReference type="PROSITE" id="PS50113"/>
    </source>
</evidence>
<dbReference type="CDD" id="cd00130">
    <property type="entry name" value="PAS"/>
    <property type="match status" value="2"/>
</dbReference>
<dbReference type="GO" id="GO:0000155">
    <property type="term" value="F:phosphorelay sensor kinase activity"/>
    <property type="evidence" value="ECO:0007669"/>
    <property type="project" value="InterPro"/>
</dbReference>
<dbReference type="GO" id="GO:0005524">
    <property type="term" value="F:ATP binding"/>
    <property type="evidence" value="ECO:0007669"/>
    <property type="project" value="UniProtKB-KW"/>
</dbReference>
<dbReference type="CDD" id="cd00082">
    <property type="entry name" value="HisKA"/>
    <property type="match status" value="1"/>
</dbReference>
<feature type="coiled-coil region" evidence="10">
    <location>
        <begin position="5"/>
        <end position="32"/>
    </location>
</feature>
<dbReference type="PROSITE" id="PS50112">
    <property type="entry name" value="PAS"/>
    <property type="match status" value="2"/>
</dbReference>
<dbReference type="InterPro" id="IPR003594">
    <property type="entry name" value="HATPase_dom"/>
</dbReference>
<dbReference type="FunFam" id="1.10.287.130:FF:000040">
    <property type="entry name" value="PAS domain-containing sensor histidine kinase"/>
    <property type="match status" value="1"/>
</dbReference>
<dbReference type="InterPro" id="IPR013656">
    <property type="entry name" value="PAS_4"/>
</dbReference>
<dbReference type="RefSeq" id="WP_138129536.1">
    <property type="nucleotide sequence ID" value="NZ_SWLG01000030.1"/>
</dbReference>
<dbReference type="SUPFAM" id="SSF55785">
    <property type="entry name" value="PYP-like sensor domain (PAS domain)"/>
    <property type="match status" value="3"/>
</dbReference>
<reference evidence="14 15" key="1">
    <citation type="submission" date="2019-04" db="EMBL/GenBank/DDBJ databases">
        <title>Bacillus caeni sp. nov., a bacterium isolated from mangrove sediment.</title>
        <authorList>
            <person name="Huang H."/>
            <person name="Mo K."/>
            <person name="Hu Y."/>
        </authorList>
    </citation>
    <scope>NUCLEOTIDE SEQUENCE [LARGE SCALE GENOMIC DNA]</scope>
    <source>
        <strain evidence="14 15">HB172195</strain>
    </source>
</reference>
<dbReference type="SUPFAM" id="SSF55874">
    <property type="entry name" value="ATPase domain of HSP90 chaperone/DNA topoisomerase II/histidine kinase"/>
    <property type="match status" value="1"/>
</dbReference>
<dbReference type="Pfam" id="PF00512">
    <property type="entry name" value="HisKA"/>
    <property type="match status" value="1"/>
</dbReference>
<dbReference type="PROSITE" id="PS50109">
    <property type="entry name" value="HIS_KIN"/>
    <property type="match status" value="1"/>
</dbReference>
<evidence type="ECO:0000256" key="3">
    <source>
        <dbReference type="ARBA" id="ARBA00022553"/>
    </source>
</evidence>
<dbReference type="InterPro" id="IPR036097">
    <property type="entry name" value="HisK_dim/P_sf"/>
</dbReference>
<dbReference type="SMART" id="SM00086">
    <property type="entry name" value="PAC"/>
    <property type="match status" value="2"/>
</dbReference>
<dbReference type="EMBL" id="SWLG01000030">
    <property type="protein sequence ID" value="TLS35080.1"/>
    <property type="molecule type" value="Genomic_DNA"/>
</dbReference>